<evidence type="ECO:0000313" key="3">
    <source>
        <dbReference type="Proteomes" id="UP000005317"/>
    </source>
</evidence>
<accession>A0A656HKX7</accession>
<name>A0A656HKX7_THINJ</name>
<protein>
    <recommendedName>
        <fullName evidence="4">Lipoprotein</fullName>
    </recommendedName>
</protein>
<evidence type="ECO:0000313" key="2">
    <source>
        <dbReference type="EMBL" id="EIJ36902.1"/>
    </source>
</evidence>
<dbReference type="Proteomes" id="UP000005317">
    <property type="component" value="Unassembled WGS sequence"/>
</dbReference>
<feature type="signal peptide" evidence="1">
    <location>
        <begin position="1"/>
        <end position="22"/>
    </location>
</feature>
<dbReference type="EMBL" id="JH651384">
    <property type="protein sequence ID" value="EIJ36902.1"/>
    <property type="molecule type" value="Genomic_DNA"/>
</dbReference>
<evidence type="ECO:0000256" key="1">
    <source>
        <dbReference type="SAM" id="SignalP"/>
    </source>
</evidence>
<reference evidence="3" key="1">
    <citation type="journal article" date="2011" name="Stand. Genomic Sci.">
        <title>Genome sequence of the filamentous, gliding Thiothrix nivea neotype strain (JP2(T)).</title>
        <authorList>
            <person name="Lapidus A."/>
            <person name="Nolan M."/>
            <person name="Lucas S."/>
            <person name="Glavina Del Rio T."/>
            <person name="Tice H."/>
            <person name="Cheng J.F."/>
            <person name="Tapia R."/>
            <person name="Han C."/>
            <person name="Goodwin L."/>
            <person name="Pitluck S."/>
            <person name="Liolios K."/>
            <person name="Pagani I."/>
            <person name="Ivanova N."/>
            <person name="Huntemann M."/>
            <person name="Mavromatis K."/>
            <person name="Mikhailova N."/>
            <person name="Pati A."/>
            <person name="Chen A."/>
            <person name="Palaniappan K."/>
            <person name="Land M."/>
            <person name="Brambilla E.M."/>
            <person name="Rohde M."/>
            <person name="Abt B."/>
            <person name="Verbarg S."/>
            <person name="Goker M."/>
            <person name="Bristow J."/>
            <person name="Eisen J.A."/>
            <person name="Markowitz V."/>
            <person name="Hugenholtz P."/>
            <person name="Kyrpides N.C."/>
            <person name="Klenk H.P."/>
            <person name="Woyke T."/>
        </authorList>
    </citation>
    <scope>NUCLEOTIDE SEQUENCE [LARGE SCALE GENOMIC DNA]</scope>
    <source>
        <strain evidence="3">ATCC 35100 / DSM 5205 / JP2</strain>
    </source>
</reference>
<dbReference type="AlphaFoldDB" id="A0A656HKX7"/>
<sequence precursor="true">MKLLPSIASMMLFLPLVSACQAEDLPIFSGAIQTDDERSAESLALAQEFNAFMMKNDGKTVKLDISNYYNINNENLKRDESGFPDPREFSATDDCDTLPFCTGTSYSMEADLSKLDYDPGQSARFIRGVFQVEVAGMGQGSWAINLKHIPDTGN</sequence>
<keyword evidence="1" id="KW-0732">Signal</keyword>
<proteinExistence type="predicted"/>
<evidence type="ECO:0008006" key="4">
    <source>
        <dbReference type="Google" id="ProtNLM"/>
    </source>
</evidence>
<keyword evidence="3" id="KW-1185">Reference proteome</keyword>
<organism evidence="2 3">
    <name type="scientific">Thiothrix nivea (strain ATCC 35100 / DSM 5205 / JP2)</name>
    <dbReference type="NCBI Taxonomy" id="870187"/>
    <lineage>
        <taxon>Bacteria</taxon>
        <taxon>Pseudomonadati</taxon>
        <taxon>Pseudomonadota</taxon>
        <taxon>Gammaproteobacteria</taxon>
        <taxon>Thiotrichales</taxon>
        <taxon>Thiotrichaceae</taxon>
        <taxon>Thiothrix</taxon>
    </lineage>
</organism>
<dbReference type="PROSITE" id="PS51257">
    <property type="entry name" value="PROKAR_LIPOPROTEIN"/>
    <property type="match status" value="1"/>
</dbReference>
<dbReference type="RefSeq" id="WP_002710766.1">
    <property type="nucleotide sequence ID" value="NZ_JH651384.1"/>
</dbReference>
<gene>
    <name evidence="2" type="ORF">Thini_4424</name>
</gene>
<feature type="chain" id="PRO_5024851640" description="Lipoprotein" evidence="1">
    <location>
        <begin position="23"/>
        <end position="154"/>
    </location>
</feature>